<dbReference type="InterPro" id="IPR050484">
    <property type="entry name" value="Transf_Hexapept/Carb_Anhydrase"/>
</dbReference>
<reference evidence="1 2" key="1">
    <citation type="submission" date="2024-09" db="EMBL/GenBank/DDBJ databases">
        <authorList>
            <person name="Sun Q."/>
            <person name="Mori K."/>
        </authorList>
    </citation>
    <scope>NUCLEOTIDE SEQUENCE [LARGE SCALE GENOMIC DNA]</scope>
    <source>
        <strain evidence="1 2">JCM 11683</strain>
    </source>
</reference>
<dbReference type="CDD" id="cd04645">
    <property type="entry name" value="LbH_gamma_CA_like"/>
    <property type="match status" value="1"/>
</dbReference>
<dbReference type="Proteomes" id="UP001589707">
    <property type="component" value="Unassembled WGS sequence"/>
</dbReference>
<dbReference type="InterPro" id="IPR047324">
    <property type="entry name" value="LbH_gamma_CA-like"/>
</dbReference>
<sequence length="193" mass="19948">MDTISDLSDVRIIALGDIRPQIHPTAFVAPGVTLIGDVRLGPGSSIFYGTVLRAEASSITIGADTNVQDNTVMHSDEGVPVTIGARVSVGHRALVHGATVADDCLIGMGSTLLNGSVIGPETLVAAGALVLEGTEIPARSLVAGMPAKVRRELTEANIEHIHTNAQTYLGLASQHATQGRRISPAEAITSTIT</sequence>
<gene>
    <name evidence="1" type="ORF">ACFFN1_15740</name>
</gene>
<evidence type="ECO:0000313" key="2">
    <source>
        <dbReference type="Proteomes" id="UP001589707"/>
    </source>
</evidence>
<dbReference type="Pfam" id="PF14602">
    <property type="entry name" value="Hexapep_2"/>
    <property type="match status" value="1"/>
</dbReference>
<protein>
    <submittedName>
        <fullName evidence="1">Gamma carbonic anhydrase family protein</fullName>
    </submittedName>
</protein>
<name>A0ABV5X7Y2_9MICO</name>
<dbReference type="Gene3D" id="2.160.10.10">
    <property type="entry name" value="Hexapeptide repeat proteins"/>
    <property type="match status" value="1"/>
</dbReference>
<comment type="caution">
    <text evidence="1">The sequence shown here is derived from an EMBL/GenBank/DDBJ whole genome shotgun (WGS) entry which is preliminary data.</text>
</comment>
<keyword evidence="2" id="KW-1185">Reference proteome</keyword>
<dbReference type="PANTHER" id="PTHR13061">
    <property type="entry name" value="DYNACTIN SUBUNIT P25"/>
    <property type="match status" value="1"/>
</dbReference>
<dbReference type="InterPro" id="IPR011004">
    <property type="entry name" value="Trimer_LpxA-like_sf"/>
</dbReference>
<dbReference type="SUPFAM" id="SSF51161">
    <property type="entry name" value="Trimeric LpxA-like enzymes"/>
    <property type="match status" value="1"/>
</dbReference>
<dbReference type="InterPro" id="IPR001451">
    <property type="entry name" value="Hexapep"/>
</dbReference>
<dbReference type="EMBL" id="JBHMAU010000131">
    <property type="protein sequence ID" value="MFB9777827.1"/>
    <property type="molecule type" value="Genomic_DNA"/>
</dbReference>
<dbReference type="RefSeq" id="WP_376841828.1">
    <property type="nucleotide sequence ID" value="NZ_JBHMAU010000131.1"/>
</dbReference>
<dbReference type="PANTHER" id="PTHR13061:SF29">
    <property type="entry name" value="GAMMA CARBONIC ANHYDRASE-LIKE 1, MITOCHONDRIAL-RELATED"/>
    <property type="match status" value="1"/>
</dbReference>
<accession>A0ABV5X7Y2</accession>
<organism evidence="1 2">
    <name type="scientific">Brevibacterium otitidis</name>
    <dbReference type="NCBI Taxonomy" id="53364"/>
    <lineage>
        <taxon>Bacteria</taxon>
        <taxon>Bacillati</taxon>
        <taxon>Actinomycetota</taxon>
        <taxon>Actinomycetes</taxon>
        <taxon>Micrococcales</taxon>
        <taxon>Brevibacteriaceae</taxon>
        <taxon>Brevibacterium</taxon>
    </lineage>
</organism>
<proteinExistence type="predicted"/>
<evidence type="ECO:0000313" key="1">
    <source>
        <dbReference type="EMBL" id="MFB9777827.1"/>
    </source>
</evidence>